<keyword evidence="1" id="KW-0812">Transmembrane</keyword>
<keyword evidence="1" id="KW-1133">Transmembrane helix</keyword>
<sequence length="123" mass="13599">MTHWNLNIIFYGYDSLVMAFFTCAVLCTVRAFAHSLVLGNPPQHVVDVGGALPHLLLGWRGIELNDWAMQWPIWARFRPRDITVLSIMGGLTATSGRPQSIAASQGDTLPDARLLDIAVARRV</sequence>
<evidence type="ECO:0000256" key="1">
    <source>
        <dbReference type="SAM" id="Phobius"/>
    </source>
</evidence>
<proteinExistence type="predicted"/>
<dbReference type="VEuPathDB" id="VectorBase:GAUT021949"/>
<evidence type="ECO:0000313" key="3">
    <source>
        <dbReference type="Proteomes" id="UP000078200"/>
    </source>
</evidence>
<dbReference type="Proteomes" id="UP000078200">
    <property type="component" value="Unassembled WGS sequence"/>
</dbReference>
<keyword evidence="1" id="KW-0472">Membrane</keyword>
<accession>A0A1A9V0N8</accession>
<dbReference type="EnsemblMetazoa" id="GAUT021949-RA">
    <property type="protein sequence ID" value="GAUT021949-PA"/>
    <property type="gene ID" value="GAUT021949"/>
</dbReference>
<feature type="transmembrane region" description="Helical" evidence="1">
    <location>
        <begin position="12"/>
        <end position="33"/>
    </location>
</feature>
<name>A0A1A9V0N8_GLOAU</name>
<organism evidence="2 3">
    <name type="scientific">Glossina austeni</name>
    <name type="common">Savannah tsetse fly</name>
    <dbReference type="NCBI Taxonomy" id="7395"/>
    <lineage>
        <taxon>Eukaryota</taxon>
        <taxon>Metazoa</taxon>
        <taxon>Ecdysozoa</taxon>
        <taxon>Arthropoda</taxon>
        <taxon>Hexapoda</taxon>
        <taxon>Insecta</taxon>
        <taxon>Pterygota</taxon>
        <taxon>Neoptera</taxon>
        <taxon>Endopterygota</taxon>
        <taxon>Diptera</taxon>
        <taxon>Brachycera</taxon>
        <taxon>Muscomorpha</taxon>
        <taxon>Hippoboscoidea</taxon>
        <taxon>Glossinidae</taxon>
        <taxon>Glossina</taxon>
    </lineage>
</organism>
<protein>
    <submittedName>
        <fullName evidence="2">Uncharacterized protein</fullName>
    </submittedName>
</protein>
<keyword evidence="3" id="KW-1185">Reference proteome</keyword>
<evidence type="ECO:0000313" key="2">
    <source>
        <dbReference type="EnsemblMetazoa" id="GAUT021949-PA"/>
    </source>
</evidence>
<reference evidence="2" key="1">
    <citation type="submission" date="2020-05" db="UniProtKB">
        <authorList>
            <consortium name="EnsemblMetazoa"/>
        </authorList>
    </citation>
    <scope>IDENTIFICATION</scope>
    <source>
        <strain evidence="2">TTRI</strain>
    </source>
</reference>
<dbReference type="AlphaFoldDB" id="A0A1A9V0N8"/>